<dbReference type="PANTHER" id="PTHR33365:SF13">
    <property type="entry name" value="TAT PATHWAY SIGNAL SEQUENCE"/>
    <property type="match status" value="1"/>
</dbReference>
<name>A0ABR1PF87_DIAER</name>
<evidence type="ECO:0000256" key="5">
    <source>
        <dbReference type="ARBA" id="ARBA00023026"/>
    </source>
</evidence>
<proteinExistence type="inferred from homology"/>
<evidence type="ECO:0000313" key="12">
    <source>
        <dbReference type="Proteomes" id="UP001430848"/>
    </source>
</evidence>
<comment type="subcellular location">
    <subcellularLocation>
        <location evidence="1">Membrane</location>
        <topology evidence="1">Single-pass membrane protein</topology>
    </subcellularLocation>
</comment>
<dbReference type="Proteomes" id="UP001430848">
    <property type="component" value="Unassembled WGS sequence"/>
</dbReference>
<evidence type="ECO:0008006" key="13">
    <source>
        <dbReference type="Google" id="ProtNLM"/>
    </source>
</evidence>
<evidence type="ECO:0000256" key="7">
    <source>
        <dbReference type="ARBA" id="ARBA00023180"/>
    </source>
</evidence>
<keyword evidence="6 10" id="KW-0472">Membrane</keyword>
<dbReference type="InterPro" id="IPR021765">
    <property type="entry name" value="UstYa-like"/>
</dbReference>
<evidence type="ECO:0000256" key="3">
    <source>
        <dbReference type="ARBA" id="ARBA00022989"/>
    </source>
</evidence>
<comment type="similarity">
    <text evidence="8">Belongs to the ustYa family.</text>
</comment>
<keyword evidence="12" id="KW-1185">Reference proteome</keyword>
<sequence>MDRKSREYEPVMHEDYPHESQPLTKRRYSNCSEADVDDFVPPKDCSRSRAASWKCTAIAVLLALACNIASGCFGFYYGKRNLDTVCSTYTTQYSPLLKEVGIKYGVVHYNGSFLEETIYRQRGSPKVDDAWEALGVNCLYFNYEYYKEMGTGAFVNDDMIVEKHISHCLDTIRQTLMCNADTGVLGQVWFDQDSPTAFPDFNTRHKCKNFDDISKWAVEHQL</sequence>
<feature type="transmembrane region" description="Helical" evidence="10">
    <location>
        <begin position="57"/>
        <end position="77"/>
    </location>
</feature>
<keyword evidence="2 10" id="KW-0812">Transmembrane</keyword>
<dbReference type="PANTHER" id="PTHR33365">
    <property type="entry name" value="YALI0B05434P"/>
    <property type="match status" value="1"/>
</dbReference>
<keyword evidence="3 10" id="KW-1133">Transmembrane helix</keyword>
<organism evidence="11 12">
    <name type="scientific">Diaporthe eres</name>
    <name type="common">Phomopsis oblonga</name>
    <dbReference type="NCBI Taxonomy" id="83184"/>
    <lineage>
        <taxon>Eukaryota</taxon>
        <taxon>Fungi</taxon>
        <taxon>Dikarya</taxon>
        <taxon>Ascomycota</taxon>
        <taxon>Pezizomycotina</taxon>
        <taxon>Sordariomycetes</taxon>
        <taxon>Sordariomycetidae</taxon>
        <taxon>Diaporthales</taxon>
        <taxon>Diaporthaceae</taxon>
        <taxon>Diaporthe</taxon>
        <taxon>Diaporthe eres species complex</taxon>
    </lineage>
</organism>
<accession>A0ABR1PF87</accession>
<gene>
    <name evidence="11" type="ORF">SLS63_003875</name>
</gene>
<feature type="region of interest" description="Disordered" evidence="9">
    <location>
        <begin position="1"/>
        <end position="25"/>
    </location>
</feature>
<keyword evidence="5" id="KW-0843">Virulence</keyword>
<keyword evidence="7" id="KW-0325">Glycoprotein</keyword>
<evidence type="ECO:0000256" key="6">
    <source>
        <dbReference type="ARBA" id="ARBA00023136"/>
    </source>
</evidence>
<keyword evidence="4" id="KW-0560">Oxidoreductase</keyword>
<protein>
    <recommendedName>
        <fullName evidence="13">Tat pathway signal sequence</fullName>
    </recommendedName>
</protein>
<evidence type="ECO:0000256" key="8">
    <source>
        <dbReference type="ARBA" id="ARBA00035112"/>
    </source>
</evidence>
<evidence type="ECO:0000256" key="9">
    <source>
        <dbReference type="SAM" id="MobiDB-lite"/>
    </source>
</evidence>
<evidence type="ECO:0000256" key="2">
    <source>
        <dbReference type="ARBA" id="ARBA00022692"/>
    </source>
</evidence>
<evidence type="ECO:0000256" key="1">
    <source>
        <dbReference type="ARBA" id="ARBA00004167"/>
    </source>
</evidence>
<evidence type="ECO:0000256" key="10">
    <source>
        <dbReference type="SAM" id="Phobius"/>
    </source>
</evidence>
<reference evidence="11 12" key="1">
    <citation type="submission" date="2024-02" db="EMBL/GenBank/DDBJ databases">
        <title>De novo assembly and annotation of 12 fungi associated with fruit tree decline syndrome in Ontario, Canada.</title>
        <authorList>
            <person name="Sulman M."/>
            <person name="Ellouze W."/>
            <person name="Ilyukhin E."/>
        </authorList>
    </citation>
    <scope>NUCLEOTIDE SEQUENCE [LARGE SCALE GENOMIC DNA]</scope>
    <source>
        <strain evidence="11 12">M169</strain>
    </source>
</reference>
<evidence type="ECO:0000313" key="11">
    <source>
        <dbReference type="EMBL" id="KAK7735405.1"/>
    </source>
</evidence>
<comment type="caution">
    <text evidence="11">The sequence shown here is derived from an EMBL/GenBank/DDBJ whole genome shotgun (WGS) entry which is preliminary data.</text>
</comment>
<dbReference type="EMBL" id="JAKNSF020000013">
    <property type="protein sequence ID" value="KAK7735405.1"/>
    <property type="molecule type" value="Genomic_DNA"/>
</dbReference>
<evidence type="ECO:0000256" key="4">
    <source>
        <dbReference type="ARBA" id="ARBA00023002"/>
    </source>
</evidence>
<dbReference type="Pfam" id="PF11807">
    <property type="entry name" value="UstYa"/>
    <property type="match status" value="2"/>
</dbReference>
<feature type="compositionally biased region" description="Basic and acidic residues" evidence="9">
    <location>
        <begin position="1"/>
        <end position="18"/>
    </location>
</feature>